<organism evidence="1 2">
    <name type="scientific">Candidatus Clostridium eludens</name>
    <dbReference type="NCBI Taxonomy" id="3381663"/>
    <lineage>
        <taxon>Bacteria</taxon>
        <taxon>Bacillati</taxon>
        <taxon>Bacillota</taxon>
        <taxon>Clostridia</taxon>
        <taxon>Eubacteriales</taxon>
        <taxon>Clostridiaceae</taxon>
        <taxon>Clostridium</taxon>
    </lineage>
</organism>
<protein>
    <submittedName>
        <fullName evidence="1">Uncharacterized protein</fullName>
    </submittedName>
</protein>
<dbReference type="Proteomes" id="UP001623660">
    <property type="component" value="Unassembled WGS sequence"/>
</dbReference>
<dbReference type="RefSeq" id="WP_406793071.1">
    <property type="nucleotide sequence ID" value="NZ_JBJHZX010000024.1"/>
</dbReference>
<comment type="caution">
    <text evidence="1">The sequence shown here is derived from an EMBL/GenBank/DDBJ whole genome shotgun (WGS) entry which is preliminary data.</text>
</comment>
<evidence type="ECO:0000313" key="2">
    <source>
        <dbReference type="Proteomes" id="UP001623660"/>
    </source>
</evidence>
<dbReference type="EMBL" id="JBJHZX010000024">
    <property type="protein sequence ID" value="MFL0196965.1"/>
    <property type="molecule type" value="Genomic_DNA"/>
</dbReference>
<keyword evidence="2" id="KW-1185">Reference proteome</keyword>
<name>A0ABW8SQL0_9CLOT</name>
<sequence>MIEVISKEKSSKIIDTRKPYGSFLLLNKDGSFTGIDNTAGEAFTEDFKNLKNCLEYLNGADLEECLEFEK</sequence>
<evidence type="ECO:0000313" key="1">
    <source>
        <dbReference type="EMBL" id="MFL0196965.1"/>
    </source>
</evidence>
<reference evidence="1 2" key="1">
    <citation type="submission" date="2024-11" db="EMBL/GenBank/DDBJ databases">
        <authorList>
            <person name="Heng Y.C."/>
            <person name="Lim A.C.H."/>
            <person name="Lee J.K.Y."/>
            <person name="Kittelmann S."/>
        </authorList>
    </citation>
    <scope>NUCLEOTIDE SEQUENCE [LARGE SCALE GENOMIC DNA]</scope>
    <source>
        <strain evidence="1 2">WILCCON 0269</strain>
    </source>
</reference>
<proteinExistence type="predicted"/>
<accession>A0ABW8SQL0</accession>
<gene>
    <name evidence="1" type="ORF">ACJDU8_15565</name>
</gene>